<proteinExistence type="predicted"/>
<comment type="caution">
    <text evidence="1">The sequence shown here is derived from an EMBL/GenBank/DDBJ whole genome shotgun (WGS) entry which is preliminary data.</text>
</comment>
<organism evidence="1 2">
    <name type="scientific">Alicyclobacillus ferrooxydans</name>
    <dbReference type="NCBI Taxonomy" id="471514"/>
    <lineage>
        <taxon>Bacteria</taxon>
        <taxon>Bacillati</taxon>
        <taxon>Bacillota</taxon>
        <taxon>Bacilli</taxon>
        <taxon>Bacillales</taxon>
        <taxon>Alicyclobacillaceae</taxon>
        <taxon>Alicyclobacillus</taxon>
    </lineage>
</organism>
<reference evidence="1 2" key="1">
    <citation type="submission" date="2015-09" db="EMBL/GenBank/DDBJ databases">
        <title>Draft genome sequence of Alicyclobacillus ferrooxydans DSM 22381.</title>
        <authorList>
            <person name="Hemp J."/>
        </authorList>
    </citation>
    <scope>NUCLEOTIDE SEQUENCE [LARGE SCALE GENOMIC DNA]</scope>
    <source>
        <strain evidence="1 2">TC-34</strain>
    </source>
</reference>
<dbReference type="AlphaFoldDB" id="A0A0P9F0B7"/>
<dbReference type="PATRIC" id="fig|471514.4.peg.2514"/>
<dbReference type="Proteomes" id="UP000050482">
    <property type="component" value="Unassembled WGS sequence"/>
</dbReference>
<evidence type="ECO:0000313" key="1">
    <source>
        <dbReference type="EMBL" id="KPV44771.1"/>
    </source>
</evidence>
<keyword evidence="2" id="KW-1185">Reference proteome</keyword>
<dbReference type="EMBL" id="LJCO01000026">
    <property type="protein sequence ID" value="KPV44771.1"/>
    <property type="molecule type" value="Genomic_DNA"/>
</dbReference>
<gene>
    <name evidence="1" type="ORF">AN477_05680</name>
</gene>
<sequence length="68" mass="8059">MSSLKRGIFPENETMKFLDEQKDCTREKMFVHSSVVNWRKKTEVKKFVKEGELPGTRQKSGHRGRFRS</sequence>
<evidence type="ECO:0000313" key="2">
    <source>
        <dbReference type="Proteomes" id="UP000050482"/>
    </source>
</evidence>
<protein>
    <submittedName>
        <fullName evidence="1">Uncharacterized protein</fullName>
    </submittedName>
</protein>
<accession>A0A0P9F0B7</accession>
<name>A0A0P9F0B7_9BACL</name>